<sequence length="115" mass="12750">MAAGTVQVHQAPWHGPCGNDRKARGMARTRAEGGHAGSRHTCRRSRHGAVAATSPRRSPRIRRPRAQAIPACFKEARMGHDMYIHDPVTDEEEARYQKARKAFDAVVRECRPAAA</sequence>
<protein>
    <submittedName>
        <fullName evidence="2">Uncharacterized protein</fullName>
    </submittedName>
</protein>
<keyword evidence="3" id="KW-1185">Reference proteome</keyword>
<gene>
    <name evidence="2" type="ORF">GCM10010521_22870</name>
</gene>
<feature type="compositionally biased region" description="Basic residues" evidence="1">
    <location>
        <begin position="37"/>
        <end position="47"/>
    </location>
</feature>
<proteinExistence type="predicted"/>
<evidence type="ECO:0000313" key="3">
    <source>
        <dbReference type="Proteomes" id="UP001500893"/>
    </source>
</evidence>
<comment type="caution">
    <text evidence="2">The sequence shown here is derived from an EMBL/GenBank/DDBJ whole genome shotgun (WGS) entry which is preliminary data.</text>
</comment>
<feature type="region of interest" description="Disordered" evidence="1">
    <location>
        <begin position="1"/>
        <end position="66"/>
    </location>
</feature>
<dbReference type="EMBL" id="BAAAVM010000026">
    <property type="protein sequence ID" value="GAA3136149.1"/>
    <property type="molecule type" value="Genomic_DNA"/>
</dbReference>
<feature type="compositionally biased region" description="Basic and acidic residues" evidence="1">
    <location>
        <begin position="19"/>
        <end position="33"/>
    </location>
</feature>
<dbReference type="Proteomes" id="UP001500893">
    <property type="component" value="Unassembled WGS sequence"/>
</dbReference>
<accession>A0ABP6N508</accession>
<reference evidence="3" key="1">
    <citation type="journal article" date="2019" name="Int. J. Syst. Evol. Microbiol.">
        <title>The Global Catalogue of Microorganisms (GCM) 10K type strain sequencing project: providing services to taxonomists for standard genome sequencing and annotation.</title>
        <authorList>
            <consortium name="The Broad Institute Genomics Platform"/>
            <consortium name="The Broad Institute Genome Sequencing Center for Infectious Disease"/>
            <person name="Wu L."/>
            <person name="Ma J."/>
        </authorList>
    </citation>
    <scope>NUCLEOTIDE SEQUENCE [LARGE SCALE GENOMIC DNA]</scope>
    <source>
        <strain evidence="3">JCM 11574</strain>
    </source>
</reference>
<evidence type="ECO:0000256" key="1">
    <source>
        <dbReference type="SAM" id="MobiDB-lite"/>
    </source>
</evidence>
<organism evidence="2 3">
    <name type="scientific">Streptomyces rameus</name>
    <dbReference type="NCBI Taxonomy" id="68261"/>
    <lineage>
        <taxon>Bacteria</taxon>
        <taxon>Bacillati</taxon>
        <taxon>Actinomycetota</taxon>
        <taxon>Actinomycetes</taxon>
        <taxon>Kitasatosporales</taxon>
        <taxon>Streptomycetaceae</taxon>
        <taxon>Streptomyces</taxon>
    </lineage>
</organism>
<name>A0ABP6N508_9ACTN</name>
<evidence type="ECO:0000313" key="2">
    <source>
        <dbReference type="EMBL" id="GAA3136149.1"/>
    </source>
</evidence>